<comment type="similarity">
    <text evidence="2">Belongs to the SusD family.</text>
</comment>
<keyword evidence="5" id="KW-0998">Cell outer membrane</keyword>
<name>A0ABT8W6I8_9FLAO</name>
<comment type="subcellular location">
    <subcellularLocation>
        <location evidence="1">Cell outer membrane</location>
    </subcellularLocation>
</comment>
<evidence type="ECO:0000256" key="5">
    <source>
        <dbReference type="ARBA" id="ARBA00023237"/>
    </source>
</evidence>
<dbReference type="InterPro" id="IPR011990">
    <property type="entry name" value="TPR-like_helical_dom_sf"/>
</dbReference>
<evidence type="ECO:0000259" key="6">
    <source>
        <dbReference type="Pfam" id="PF07980"/>
    </source>
</evidence>
<keyword evidence="9" id="KW-1185">Reference proteome</keyword>
<keyword evidence="4" id="KW-0472">Membrane</keyword>
<reference evidence="8" key="1">
    <citation type="submission" date="2023-07" db="EMBL/GenBank/DDBJ databases">
        <title>Two novel species in the genus Flavivirga.</title>
        <authorList>
            <person name="Kwon K."/>
        </authorList>
    </citation>
    <scope>NUCLEOTIDE SEQUENCE</scope>
    <source>
        <strain evidence="8">KCTC 52353</strain>
    </source>
</reference>
<dbReference type="Pfam" id="PF07980">
    <property type="entry name" value="SusD_RagB"/>
    <property type="match status" value="1"/>
</dbReference>
<dbReference type="InterPro" id="IPR033985">
    <property type="entry name" value="SusD-like_N"/>
</dbReference>
<dbReference type="InterPro" id="IPR012944">
    <property type="entry name" value="SusD_RagB_dom"/>
</dbReference>
<evidence type="ECO:0000259" key="7">
    <source>
        <dbReference type="Pfam" id="PF14322"/>
    </source>
</evidence>
<dbReference type="Gene3D" id="1.25.40.390">
    <property type="match status" value="1"/>
</dbReference>
<dbReference type="PROSITE" id="PS51257">
    <property type="entry name" value="PROKAR_LIPOPROTEIN"/>
    <property type="match status" value="1"/>
</dbReference>
<organism evidence="8 9">
    <name type="scientific">Flavivirga aquimarina</name>
    <dbReference type="NCBI Taxonomy" id="2027862"/>
    <lineage>
        <taxon>Bacteria</taxon>
        <taxon>Pseudomonadati</taxon>
        <taxon>Bacteroidota</taxon>
        <taxon>Flavobacteriia</taxon>
        <taxon>Flavobacteriales</taxon>
        <taxon>Flavobacteriaceae</taxon>
        <taxon>Flavivirga</taxon>
    </lineage>
</organism>
<evidence type="ECO:0000256" key="3">
    <source>
        <dbReference type="ARBA" id="ARBA00022729"/>
    </source>
</evidence>
<dbReference type="Proteomes" id="UP001176883">
    <property type="component" value="Unassembled WGS sequence"/>
</dbReference>
<keyword evidence="3" id="KW-0732">Signal</keyword>
<protein>
    <submittedName>
        <fullName evidence="8">RagB/SusD family nutrient uptake outer membrane protein</fullName>
    </submittedName>
</protein>
<comment type="caution">
    <text evidence="8">The sequence shown here is derived from an EMBL/GenBank/DDBJ whole genome shotgun (WGS) entry which is preliminary data.</text>
</comment>
<evidence type="ECO:0000256" key="4">
    <source>
        <dbReference type="ARBA" id="ARBA00023136"/>
    </source>
</evidence>
<feature type="domain" description="SusD-like N-terminal" evidence="7">
    <location>
        <begin position="109"/>
        <end position="238"/>
    </location>
</feature>
<evidence type="ECO:0000313" key="9">
    <source>
        <dbReference type="Proteomes" id="UP001176883"/>
    </source>
</evidence>
<evidence type="ECO:0000256" key="1">
    <source>
        <dbReference type="ARBA" id="ARBA00004442"/>
    </source>
</evidence>
<dbReference type="SUPFAM" id="SSF48452">
    <property type="entry name" value="TPR-like"/>
    <property type="match status" value="1"/>
</dbReference>
<accession>A0ABT8W6I8</accession>
<feature type="domain" description="RagB/SusD" evidence="6">
    <location>
        <begin position="354"/>
        <end position="639"/>
    </location>
</feature>
<evidence type="ECO:0000256" key="2">
    <source>
        <dbReference type="ARBA" id="ARBA00006275"/>
    </source>
</evidence>
<dbReference type="EMBL" id="JAUOEK010000045">
    <property type="protein sequence ID" value="MDO5968716.1"/>
    <property type="molecule type" value="Genomic_DNA"/>
</dbReference>
<proteinExistence type="inferred from homology"/>
<gene>
    <name evidence="8" type="ORF">Q4Q35_02745</name>
</gene>
<sequence>MKNKKYLYVLTIAILFFSCEEYLDEQQQFEALDQNDVFSDIRLASDFLDGIYTRMVTEVSAIGSNPDILPAMVMSDEGYPGRMDSSVPTIYNSYKNSDYLGLMNRNPAINSFTTPQFVSRYTESWKGINTVNTFLANVDKINNGTEEEIDRLKGQAYLLRAYYYHLMTKRHGGLIYLKENLNLNESFDRERESYASNLADIIEDLDIAFDLLPVRWESENVGRPTKGFALALKSRVTLFAASPLVNTNNDQQAWVNAATAASDLINYANANGLYELADASNAINMDVDHNGADLFVSEAEELLPYRSIFNGPGRSKVFPNEVIFMESIERTAGGGNATNPLPRLYLTVGFDIAKGNSRPMNVGATANIVAKYETKNGLAIEDDPSYNPQEPFINRDPRFYNNILFHGVPWIHTTSGPKNPTNVADLARINENGVLGLDLHDPATPANRLWEVRNHTGYRIRKWVPNGYYLTGGSRGQLDFHVNTIVFRMAEVYLNYAEAANEAYGPSGTAPGSTLTALDAVNKIRNRVGMPNVNAMYAGSKELLRERIRNERAVELCFEGFRYDDMRRWKIAHLDENRKVKYLFMRWQGGESALYPTGFSYEDVEQIDLEKTFTDKNYWWPIPSSENIASPSFNQTEGW</sequence>
<dbReference type="Pfam" id="PF14322">
    <property type="entry name" value="SusD-like_3"/>
    <property type="match status" value="1"/>
</dbReference>
<dbReference type="RefSeq" id="WP_303276396.1">
    <property type="nucleotide sequence ID" value="NZ_JAUOEK010000045.1"/>
</dbReference>
<evidence type="ECO:0000313" key="8">
    <source>
        <dbReference type="EMBL" id="MDO5968716.1"/>
    </source>
</evidence>